<organism evidence="2 3">
    <name type="scientific">Xylanibacter ruminicola</name>
    <name type="common">Prevotella ruminicola</name>
    <dbReference type="NCBI Taxonomy" id="839"/>
    <lineage>
        <taxon>Bacteria</taxon>
        <taxon>Pseudomonadati</taxon>
        <taxon>Bacteroidota</taxon>
        <taxon>Bacteroidia</taxon>
        <taxon>Bacteroidales</taxon>
        <taxon>Prevotellaceae</taxon>
        <taxon>Xylanibacter</taxon>
    </lineage>
</organism>
<evidence type="ECO:0000313" key="3">
    <source>
        <dbReference type="Proteomes" id="UP000182257"/>
    </source>
</evidence>
<accession>A0A1H4AD21</accession>
<sequence length="930" mass="102971">MDNGLLNNGGVLPAWFNVVVPQADIRNGVLDESVFAANVEAVATGIAPVVYQDIKYFFECTYLTDGIKDLVRRVVQALNGKESQNRVISLQTGFGGGKTHSLITLYHVVKDSAAFKDLGVAQTILEPGDMPQFSNAKVAVFTQNTVNVVDGHRVADDIVTHTLWGELAWQLGGREGYELMRSDDEQMIAPNAQKFMAVLEKAKPALILIDELADYCNKASGKIVGSGTLFTQTNSFVQTLTEVVSSVPQTMLICTLPASAREVSSSEIGQEILSSLETRVVRVGASVKPVEDEEIYEVVRRRLFDRITNEDAIEQVARKYKDMYHNRRDALPTEADRVAYAERIKKAYPFHPELINMFHVRWGSDSRFQRTRGVLRLLASIVKDLWMRKNSLVGTQALIQTCDIQLENLPALQSQITSLMGSQWDSVMHADVIGSISNAYKVDENNAGGNIGNYHLATAVTTTVLMASVGSSSKKGLSLKDLKLCLLKPDAFQHSDIDSVLFQLENVVHYMYRSNIGGEQSFWFQSKPNINILINQAKGDVKEDDINAEILQIVKQSVANVAKAKVLVDPSGDVPEQKQLTFVVMHPKFTVAAGGEVSRSAQYAIKQMAQMKGSSQRVYRNTMLYLVCSEAGKAALSMKLREYLACDKILSEYSGQLDAEQRKDVLDRKKQSGDAAREQLIHAYNTVVKCVRDNLQTQEIVSFASEFASQISVNTLNELHENGWVLRRIGLNIINRHGLMPTVEKPVKVNDLYEAFLRFDDKPMILNAEAITDTVNRYCEEGMWNVGTGASAPYSRIYHEERVTFLNPTEEGYWLLDPSVMPKPAGGPTPEPTPGPTPEPTSGGDTEPTPEPTPASKVYKKVTISGSIPVENYHQLFPSFINTLKNNNLKIEVKFTASNNSVSQLADNSPIVKSVKESASQLGLNFEVEE</sequence>
<dbReference type="AlphaFoldDB" id="A0A1H4AD21"/>
<dbReference type="Pfam" id="PF04465">
    <property type="entry name" value="DUF499"/>
    <property type="match status" value="1"/>
</dbReference>
<dbReference type="OrthoDB" id="9757917at2"/>
<evidence type="ECO:0000256" key="1">
    <source>
        <dbReference type="SAM" id="MobiDB-lite"/>
    </source>
</evidence>
<dbReference type="EMBL" id="FNRF01000002">
    <property type="protein sequence ID" value="SEA33621.1"/>
    <property type="molecule type" value="Genomic_DNA"/>
</dbReference>
<protein>
    <submittedName>
        <fullName evidence="2">Uncharacterized protein</fullName>
    </submittedName>
</protein>
<proteinExistence type="predicted"/>
<dbReference type="InterPro" id="IPR007555">
    <property type="entry name" value="DUF499"/>
</dbReference>
<reference evidence="2 3" key="1">
    <citation type="submission" date="2016-10" db="EMBL/GenBank/DDBJ databases">
        <authorList>
            <person name="de Groot N.N."/>
        </authorList>
    </citation>
    <scope>NUCLEOTIDE SEQUENCE [LARGE SCALE GENOMIC DNA]</scope>
    <source>
        <strain evidence="2 3">D31d</strain>
    </source>
</reference>
<dbReference type="Proteomes" id="UP000182257">
    <property type="component" value="Unassembled WGS sequence"/>
</dbReference>
<evidence type="ECO:0000313" key="2">
    <source>
        <dbReference type="EMBL" id="SEA33621.1"/>
    </source>
</evidence>
<dbReference type="InterPro" id="IPR027417">
    <property type="entry name" value="P-loop_NTPase"/>
</dbReference>
<feature type="region of interest" description="Disordered" evidence="1">
    <location>
        <begin position="817"/>
        <end position="857"/>
    </location>
</feature>
<feature type="compositionally biased region" description="Pro residues" evidence="1">
    <location>
        <begin position="825"/>
        <end position="839"/>
    </location>
</feature>
<dbReference type="RefSeq" id="WP_074760634.1">
    <property type="nucleotide sequence ID" value="NZ_FNRF01000002.1"/>
</dbReference>
<gene>
    <name evidence="2" type="ORF">SAMN05216462_1154</name>
</gene>
<dbReference type="SUPFAM" id="SSF52540">
    <property type="entry name" value="P-loop containing nucleoside triphosphate hydrolases"/>
    <property type="match status" value="1"/>
</dbReference>
<name>A0A1H4AD21_XYLRU</name>